<feature type="chain" id="PRO_5008788653" description="G-protein coupled receptors family 1 profile domain-containing protein" evidence="3">
    <location>
        <begin position="21"/>
        <end position="291"/>
    </location>
</feature>
<dbReference type="OrthoDB" id="10612214at2759"/>
<feature type="transmembrane region" description="Helical" evidence="2">
    <location>
        <begin position="36"/>
        <end position="59"/>
    </location>
</feature>
<feature type="signal peptide" evidence="3">
    <location>
        <begin position="1"/>
        <end position="20"/>
    </location>
</feature>
<evidence type="ECO:0000313" key="5">
    <source>
        <dbReference type="EnsemblMetazoa" id="CapteP187072"/>
    </source>
</evidence>
<feature type="region of interest" description="Disordered" evidence="1">
    <location>
        <begin position="252"/>
        <end position="278"/>
    </location>
</feature>
<evidence type="ECO:0008006" key="7">
    <source>
        <dbReference type="Google" id="ProtNLM"/>
    </source>
</evidence>
<keyword evidence="3" id="KW-0732">Signal</keyword>
<feature type="transmembrane region" description="Helical" evidence="2">
    <location>
        <begin position="188"/>
        <end position="210"/>
    </location>
</feature>
<dbReference type="PANTHER" id="PTHR46641">
    <property type="entry name" value="FMRFAMIDE RECEPTOR-RELATED"/>
    <property type="match status" value="1"/>
</dbReference>
<dbReference type="Gene3D" id="1.20.1070.10">
    <property type="entry name" value="Rhodopsin 7-helix transmembrane proteins"/>
    <property type="match status" value="1"/>
</dbReference>
<feature type="transmembrane region" description="Helical" evidence="2">
    <location>
        <begin position="137"/>
        <end position="156"/>
    </location>
</feature>
<evidence type="ECO:0000313" key="6">
    <source>
        <dbReference type="Proteomes" id="UP000014760"/>
    </source>
</evidence>
<keyword evidence="6" id="KW-1185">Reference proteome</keyword>
<keyword evidence="2" id="KW-0812">Transmembrane</keyword>
<evidence type="ECO:0000256" key="3">
    <source>
        <dbReference type="SAM" id="SignalP"/>
    </source>
</evidence>
<evidence type="ECO:0000256" key="1">
    <source>
        <dbReference type="SAM" id="MobiDB-lite"/>
    </source>
</evidence>
<dbReference type="PANTHER" id="PTHR46641:SF25">
    <property type="entry name" value="CNMAMIDE RECEPTOR-RELATED"/>
    <property type="match status" value="1"/>
</dbReference>
<proteinExistence type="predicted"/>
<dbReference type="AlphaFoldDB" id="R7V4N4"/>
<protein>
    <recommendedName>
        <fullName evidence="7">G-protein coupled receptors family 1 profile domain-containing protein</fullName>
    </recommendedName>
</protein>
<dbReference type="HOGENOM" id="CLU_957252_0_0_1"/>
<evidence type="ECO:0000313" key="4">
    <source>
        <dbReference type="EMBL" id="ELU11321.1"/>
    </source>
</evidence>
<dbReference type="EMBL" id="AMQN01020140">
    <property type="status" value="NOT_ANNOTATED_CDS"/>
    <property type="molecule type" value="Genomic_DNA"/>
</dbReference>
<dbReference type="InterPro" id="IPR052954">
    <property type="entry name" value="GPCR-Ligand_Int"/>
</dbReference>
<evidence type="ECO:0000256" key="2">
    <source>
        <dbReference type="SAM" id="Phobius"/>
    </source>
</evidence>
<dbReference type="EnsemblMetazoa" id="CapteT187072">
    <property type="protein sequence ID" value="CapteP187072"/>
    <property type="gene ID" value="CapteG187072"/>
</dbReference>
<reference evidence="6" key="1">
    <citation type="submission" date="2012-12" db="EMBL/GenBank/DDBJ databases">
        <authorList>
            <person name="Hellsten U."/>
            <person name="Grimwood J."/>
            <person name="Chapman J.A."/>
            <person name="Shapiro H."/>
            <person name="Aerts A."/>
            <person name="Otillar R.P."/>
            <person name="Terry A.Y."/>
            <person name="Boore J.L."/>
            <person name="Simakov O."/>
            <person name="Marletaz F."/>
            <person name="Cho S.-J."/>
            <person name="Edsinger-Gonzales E."/>
            <person name="Havlak P."/>
            <person name="Kuo D.-H."/>
            <person name="Larsson T."/>
            <person name="Lv J."/>
            <person name="Arendt D."/>
            <person name="Savage R."/>
            <person name="Osoegawa K."/>
            <person name="de Jong P."/>
            <person name="Lindberg D.R."/>
            <person name="Seaver E.C."/>
            <person name="Weisblat D.A."/>
            <person name="Putnam N.H."/>
            <person name="Grigoriev I.V."/>
            <person name="Rokhsar D.S."/>
        </authorList>
    </citation>
    <scope>NUCLEOTIDE SEQUENCE</scope>
    <source>
        <strain evidence="6">I ESC-2004</strain>
    </source>
</reference>
<gene>
    <name evidence="4" type="ORF">CAPTEDRAFT_187072</name>
</gene>
<organism evidence="4">
    <name type="scientific">Capitella teleta</name>
    <name type="common">Polychaete worm</name>
    <dbReference type="NCBI Taxonomy" id="283909"/>
    <lineage>
        <taxon>Eukaryota</taxon>
        <taxon>Metazoa</taxon>
        <taxon>Spiralia</taxon>
        <taxon>Lophotrochozoa</taxon>
        <taxon>Annelida</taxon>
        <taxon>Polychaeta</taxon>
        <taxon>Sedentaria</taxon>
        <taxon>Scolecida</taxon>
        <taxon>Capitellidae</taxon>
        <taxon>Capitella</taxon>
    </lineage>
</organism>
<keyword evidence="2" id="KW-0472">Membrane</keyword>
<reference evidence="5" key="3">
    <citation type="submission" date="2015-06" db="UniProtKB">
        <authorList>
            <consortium name="EnsemblMetazoa"/>
        </authorList>
    </citation>
    <scope>IDENTIFICATION</scope>
</reference>
<reference evidence="4 6" key="2">
    <citation type="journal article" date="2013" name="Nature">
        <title>Insights into bilaterian evolution from three spiralian genomes.</title>
        <authorList>
            <person name="Simakov O."/>
            <person name="Marletaz F."/>
            <person name="Cho S.J."/>
            <person name="Edsinger-Gonzales E."/>
            <person name="Havlak P."/>
            <person name="Hellsten U."/>
            <person name="Kuo D.H."/>
            <person name="Larsson T."/>
            <person name="Lv J."/>
            <person name="Arendt D."/>
            <person name="Savage R."/>
            <person name="Osoegawa K."/>
            <person name="de Jong P."/>
            <person name="Grimwood J."/>
            <person name="Chapman J.A."/>
            <person name="Shapiro H."/>
            <person name="Aerts A."/>
            <person name="Otillar R.P."/>
            <person name="Terry A.Y."/>
            <person name="Boore J.L."/>
            <person name="Grigoriev I.V."/>
            <person name="Lindberg D.R."/>
            <person name="Seaver E.C."/>
            <person name="Weisblat D.A."/>
            <person name="Putnam N.H."/>
            <person name="Rokhsar D.S."/>
        </authorList>
    </citation>
    <scope>NUCLEOTIDE SEQUENCE</scope>
    <source>
        <strain evidence="4 6">I ESC-2004</strain>
    </source>
</reference>
<feature type="transmembrane region" description="Helical" evidence="2">
    <location>
        <begin position="97"/>
        <end position="117"/>
    </location>
</feature>
<dbReference type="EMBL" id="KB296766">
    <property type="protein sequence ID" value="ELU11321.1"/>
    <property type="molecule type" value="Genomic_DNA"/>
</dbReference>
<accession>R7V4N4</accession>
<dbReference type="Proteomes" id="UP000014760">
    <property type="component" value="Unassembled WGS sequence"/>
</dbReference>
<dbReference type="SUPFAM" id="SSF81321">
    <property type="entry name" value="Family A G protein-coupled receptor-like"/>
    <property type="match status" value="1"/>
</dbReference>
<sequence length="291" mass="33917">MHLCSWLLALLVLEVTLVLSFPRKAHVICVKERVKNLSLLIVLLLVCVNAHFFWTYGLVRFHPSAEKQYCIFTEYGGFYSKYFRGLVWPIMDTLFAAMLPNTIIVACLTYIFLRGCLKAEKLRVLMENHFVIDAESLRSFIVMTIVLGAFSVVMTLPETAYNLFEFAMERLQLEHIGNRETYFAQRTLAQLLCYIFRDLFLAFKVFVYVIMWKSFRERAVGVLTLRKYRTYCKKRKNFRDEYVREESARRAKLQAKRSHTTHGDATEEQPWTPSTDPEASHYALLGASSVV</sequence>
<name>R7V4N4_CAPTE</name>
<keyword evidence="2" id="KW-1133">Transmembrane helix</keyword>